<gene>
    <name evidence="1" type="ORF">EV199_2511</name>
</gene>
<evidence type="ECO:0000313" key="1">
    <source>
        <dbReference type="EMBL" id="RZS76625.1"/>
    </source>
</evidence>
<sequence>MLIIRSCLTGIRKIAAIAATIPVLLTACNKDPEILTPGASLAIIAAIPDVDRLYTSFAGTDRLESYVSSSVLNYSNYTGTGRASIAFTRPAGDQRLAFYRRTDTVNPGKPLMALNIPLKVNGIYSLFLTGTAAAPDTIFMEDIIPWHSIKDSVTGLRFINLSPGSNPISINIAGKIQGSEVDQLAYKSVTAFTMYPADASINDYTFEFRDKVSGKLLATYNTGKMNKYASTARLTEVNKWLFRNSTLVFLGLPDGQGVQAQKVAIVNHFTLR</sequence>
<dbReference type="PROSITE" id="PS51257">
    <property type="entry name" value="PROKAR_LIPOPROTEIN"/>
    <property type="match status" value="1"/>
</dbReference>
<dbReference type="OrthoDB" id="751045at2"/>
<comment type="caution">
    <text evidence="1">The sequence shown here is derived from an EMBL/GenBank/DDBJ whole genome shotgun (WGS) entry which is preliminary data.</text>
</comment>
<dbReference type="RefSeq" id="WP_130540918.1">
    <property type="nucleotide sequence ID" value="NZ_CP042431.1"/>
</dbReference>
<keyword evidence="2" id="KW-1185">Reference proteome</keyword>
<organism evidence="1 2">
    <name type="scientific">Pseudobacter ginsenosidimutans</name>
    <dbReference type="NCBI Taxonomy" id="661488"/>
    <lineage>
        <taxon>Bacteria</taxon>
        <taxon>Pseudomonadati</taxon>
        <taxon>Bacteroidota</taxon>
        <taxon>Chitinophagia</taxon>
        <taxon>Chitinophagales</taxon>
        <taxon>Chitinophagaceae</taxon>
        <taxon>Pseudobacter</taxon>
    </lineage>
</organism>
<accession>A0A4Q7N6B3</accession>
<evidence type="ECO:0000313" key="2">
    <source>
        <dbReference type="Proteomes" id="UP000293874"/>
    </source>
</evidence>
<dbReference type="AlphaFoldDB" id="A0A4Q7N6B3"/>
<protein>
    <recommendedName>
        <fullName evidence="3">DUF4397 domain-containing protein</fullName>
    </recommendedName>
</protein>
<proteinExistence type="predicted"/>
<evidence type="ECO:0008006" key="3">
    <source>
        <dbReference type="Google" id="ProtNLM"/>
    </source>
</evidence>
<name>A0A4Q7N6B3_9BACT</name>
<dbReference type="Proteomes" id="UP000293874">
    <property type="component" value="Unassembled WGS sequence"/>
</dbReference>
<reference evidence="1 2" key="1">
    <citation type="submission" date="2019-02" db="EMBL/GenBank/DDBJ databases">
        <title>Genomic Encyclopedia of Type Strains, Phase IV (KMG-IV): sequencing the most valuable type-strain genomes for metagenomic binning, comparative biology and taxonomic classification.</title>
        <authorList>
            <person name="Goeker M."/>
        </authorList>
    </citation>
    <scope>NUCLEOTIDE SEQUENCE [LARGE SCALE GENOMIC DNA]</scope>
    <source>
        <strain evidence="1 2">DSM 18116</strain>
    </source>
</reference>
<dbReference type="EMBL" id="SGXA01000001">
    <property type="protein sequence ID" value="RZS76625.1"/>
    <property type="molecule type" value="Genomic_DNA"/>
</dbReference>